<dbReference type="InterPro" id="IPR035965">
    <property type="entry name" value="PAS-like_dom_sf"/>
</dbReference>
<evidence type="ECO:0000256" key="1">
    <source>
        <dbReference type="ARBA" id="ARBA00000085"/>
    </source>
</evidence>
<evidence type="ECO:0000256" key="10">
    <source>
        <dbReference type="ARBA" id="ARBA00022989"/>
    </source>
</evidence>
<feature type="transmembrane region" description="Helical" evidence="13">
    <location>
        <begin position="21"/>
        <end position="44"/>
    </location>
</feature>
<evidence type="ECO:0000259" key="15">
    <source>
        <dbReference type="PROSITE" id="PS50885"/>
    </source>
</evidence>
<dbReference type="CDD" id="cd00130">
    <property type="entry name" value="PAS"/>
    <property type="match status" value="1"/>
</dbReference>
<dbReference type="SUPFAM" id="SSF47384">
    <property type="entry name" value="Homodimeric domain of signal transducing histidine kinase"/>
    <property type="match status" value="1"/>
</dbReference>
<dbReference type="GO" id="GO:0016020">
    <property type="term" value="C:membrane"/>
    <property type="evidence" value="ECO:0007669"/>
    <property type="project" value="UniProtKB-SubCell"/>
</dbReference>
<evidence type="ECO:0000259" key="14">
    <source>
        <dbReference type="PROSITE" id="PS50109"/>
    </source>
</evidence>
<reference evidence="16 17" key="1">
    <citation type="submission" date="2018-01" db="EMBL/GenBank/DDBJ databases">
        <title>The complete genome sequence of Chromatium okenii LaCa, a purple sulfur bacterium with a turbulent life.</title>
        <authorList>
            <person name="Luedin S.M."/>
            <person name="Liechti N."/>
            <person name="Storelli N."/>
            <person name="Danza F."/>
            <person name="Wittwer M."/>
            <person name="Pothier J.F."/>
            <person name="Tonolla M.A."/>
        </authorList>
    </citation>
    <scope>NUCLEOTIDE SEQUENCE [LARGE SCALE GENOMIC DNA]</scope>
    <source>
        <strain evidence="16 17">LaCa</strain>
    </source>
</reference>
<evidence type="ECO:0000256" key="2">
    <source>
        <dbReference type="ARBA" id="ARBA00004141"/>
    </source>
</evidence>
<evidence type="ECO:0000256" key="3">
    <source>
        <dbReference type="ARBA" id="ARBA00012438"/>
    </source>
</evidence>
<evidence type="ECO:0000256" key="9">
    <source>
        <dbReference type="ARBA" id="ARBA00022840"/>
    </source>
</evidence>
<dbReference type="GO" id="GO:0000156">
    <property type="term" value="F:phosphorelay response regulator activity"/>
    <property type="evidence" value="ECO:0007669"/>
    <property type="project" value="TreeGrafter"/>
</dbReference>
<dbReference type="Proteomes" id="UP000239936">
    <property type="component" value="Unassembled WGS sequence"/>
</dbReference>
<dbReference type="Gene3D" id="3.30.450.20">
    <property type="entry name" value="PAS domain"/>
    <property type="match status" value="1"/>
</dbReference>
<evidence type="ECO:0000313" key="16">
    <source>
        <dbReference type="EMBL" id="PQJ97067.1"/>
    </source>
</evidence>
<dbReference type="Gene3D" id="1.10.287.130">
    <property type="match status" value="1"/>
</dbReference>
<dbReference type="Pfam" id="PF02518">
    <property type="entry name" value="HATPase_c"/>
    <property type="match status" value="1"/>
</dbReference>
<keyword evidence="12 13" id="KW-0472">Membrane</keyword>
<keyword evidence="6 13" id="KW-0812">Transmembrane</keyword>
<organism evidence="16 17">
    <name type="scientific">Chromatium okenii</name>
    <dbReference type="NCBI Taxonomy" id="61644"/>
    <lineage>
        <taxon>Bacteria</taxon>
        <taxon>Pseudomonadati</taxon>
        <taxon>Pseudomonadota</taxon>
        <taxon>Gammaproteobacteria</taxon>
        <taxon>Chromatiales</taxon>
        <taxon>Chromatiaceae</taxon>
        <taxon>Chromatium</taxon>
    </lineage>
</organism>
<evidence type="ECO:0000256" key="5">
    <source>
        <dbReference type="ARBA" id="ARBA00022679"/>
    </source>
</evidence>
<feature type="transmembrane region" description="Helical" evidence="13">
    <location>
        <begin position="56"/>
        <end position="83"/>
    </location>
</feature>
<comment type="catalytic activity">
    <reaction evidence="1">
        <text>ATP + protein L-histidine = ADP + protein N-phospho-L-histidine.</text>
        <dbReference type="EC" id="2.7.13.3"/>
    </reaction>
</comment>
<dbReference type="GO" id="GO:0000155">
    <property type="term" value="F:phosphorelay sensor kinase activity"/>
    <property type="evidence" value="ECO:0007669"/>
    <property type="project" value="InterPro"/>
</dbReference>
<dbReference type="Pfam" id="PF00672">
    <property type="entry name" value="HAMP"/>
    <property type="match status" value="1"/>
</dbReference>
<dbReference type="Gene3D" id="6.10.340.10">
    <property type="match status" value="1"/>
</dbReference>
<feature type="domain" description="Histidine kinase" evidence="14">
    <location>
        <begin position="515"/>
        <end position="735"/>
    </location>
</feature>
<evidence type="ECO:0000313" key="17">
    <source>
        <dbReference type="Proteomes" id="UP000239936"/>
    </source>
</evidence>
<dbReference type="PIRSF" id="PIRSF037532">
    <property type="entry name" value="STHK_NtrY"/>
    <property type="match status" value="1"/>
</dbReference>
<gene>
    <name evidence="16" type="ORF">CXB77_03535</name>
</gene>
<evidence type="ECO:0000256" key="8">
    <source>
        <dbReference type="ARBA" id="ARBA00022777"/>
    </source>
</evidence>
<keyword evidence="17" id="KW-1185">Reference proteome</keyword>
<dbReference type="InterPro" id="IPR003661">
    <property type="entry name" value="HisK_dim/P_dom"/>
</dbReference>
<name>A0A2S7XTK8_9GAMM</name>
<keyword evidence="8 16" id="KW-0418">Kinase</keyword>
<feature type="transmembrane region" description="Helical" evidence="13">
    <location>
        <begin position="293"/>
        <end position="315"/>
    </location>
</feature>
<dbReference type="PRINTS" id="PR00344">
    <property type="entry name" value="BCTRLSENSOR"/>
</dbReference>
<protein>
    <recommendedName>
        <fullName evidence="3">histidine kinase</fullName>
        <ecNumber evidence="3">2.7.13.3</ecNumber>
    </recommendedName>
</protein>
<dbReference type="GO" id="GO:0005524">
    <property type="term" value="F:ATP binding"/>
    <property type="evidence" value="ECO:0007669"/>
    <property type="project" value="UniProtKB-KW"/>
</dbReference>
<keyword evidence="5" id="KW-0808">Transferase</keyword>
<feature type="transmembrane region" description="Helical" evidence="13">
    <location>
        <begin position="95"/>
        <end position="117"/>
    </location>
</feature>
<sequence>MATFQRVAFVAITPLKRLRELGLNGILPVAILNIALFIVLVLMRNAVENSETLSRAFVPLLFLVLTGLAVLALLVGVNIVRLVRRHRQQAAGSRLTARIVILFALISLLPVAVVYYFSLGFLLRGIDSWFDVKIGRAMQDALLLNQASLDLNQRVLGKYTEQLLAGIEDRSATAIALSLNSLRRKAGAIELTVYGPGGVVLGTANEDPTQLVPNHVEYEIQQNLRNGGTYVGLESGVSEELVVRALVEDPRGREMRMQAIFPTSARITELSTQLEDAYNRYTELAYLRQSLKLSFSLTLSLVLLFGLMAALIAAFHTARRLVAPIADIARGTQAIAAGDYEQQIPLSRHDDELTFLVASFNAMSRRITRARDDAARSKQAVETQRNYLETVLGRLSSGVVAFDEAQQLRTANPAARTILALTFAEDGGVSLAQMVDQQPELLPWIETVRHQLAVGKTWRAEVVLQRSEGNQTLLCRGSPLPVPDSEQRGHVVVFDDITSLITAQRNAAWGEVARRLAHEIKNPLTPIQLSAERLRHKLLAKADEADARIIDRATSTIIAQVEAMKAMVNDFSDYAKTPRIQPQPLIFDQLTQEVLDLYRSAGTPALHISLNASEVQVRGDPLRLRQLLHNLIKNAQEALDQRTDTHIIVTTTVLDEIPVGQRGETWLQLTVEDNGAGFDAQLLERLFEPYVTTKTKGTGLGLAIVKKIVEEHGGMITLENTGAGALVRVQFPIWQAAAPAV</sequence>
<evidence type="ECO:0000256" key="13">
    <source>
        <dbReference type="SAM" id="Phobius"/>
    </source>
</evidence>
<evidence type="ECO:0000256" key="7">
    <source>
        <dbReference type="ARBA" id="ARBA00022741"/>
    </source>
</evidence>
<keyword evidence="7" id="KW-0547">Nucleotide-binding</keyword>
<proteinExistence type="predicted"/>
<dbReference type="PANTHER" id="PTHR42878:SF7">
    <property type="entry name" value="SENSOR HISTIDINE KINASE GLRK"/>
    <property type="match status" value="1"/>
</dbReference>
<dbReference type="CDD" id="cd06225">
    <property type="entry name" value="HAMP"/>
    <property type="match status" value="1"/>
</dbReference>
<evidence type="ECO:0000256" key="11">
    <source>
        <dbReference type="ARBA" id="ARBA00023012"/>
    </source>
</evidence>
<keyword evidence="9" id="KW-0067">ATP-binding</keyword>
<dbReference type="SMART" id="SM00304">
    <property type="entry name" value="HAMP"/>
    <property type="match status" value="1"/>
</dbReference>
<dbReference type="InterPro" id="IPR036097">
    <property type="entry name" value="HisK_dim/P_sf"/>
</dbReference>
<dbReference type="InterPro" id="IPR036890">
    <property type="entry name" value="HATPase_C_sf"/>
</dbReference>
<dbReference type="InterPro" id="IPR003660">
    <property type="entry name" value="HAMP_dom"/>
</dbReference>
<dbReference type="InterPro" id="IPR003594">
    <property type="entry name" value="HATPase_dom"/>
</dbReference>
<dbReference type="Pfam" id="PF00512">
    <property type="entry name" value="HisKA"/>
    <property type="match status" value="1"/>
</dbReference>
<dbReference type="AlphaFoldDB" id="A0A2S7XTK8"/>
<dbReference type="PROSITE" id="PS50885">
    <property type="entry name" value="HAMP"/>
    <property type="match status" value="1"/>
</dbReference>
<dbReference type="InterPro" id="IPR004358">
    <property type="entry name" value="Sig_transdc_His_kin-like_C"/>
</dbReference>
<dbReference type="EMBL" id="PPGH01000018">
    <property type="protein sequence ID" value="PQJ97067.1"/>
    <property type="molecule type" value="Genomic_DNA"/>
</dbReference>
<evidence type="ECO:0000256" key="6">
    <source>
        <dbReference type="ARBA" id="ARBA00022692"/>
    </source>
</evidence>
<dbReference type="GO" id="GO:0030295">
    <property type="term" value="F:protein kinase activator activity"/>
    <property type="evidence" value="ECO:0007669"/>
    <property type="project" value="TreeGrafter"/>
</dbReference>
<comment type="caution">
    <text evidence="16">The sequence shown here is derived from an EMBL/GenBank/DDBJ whole genome shotgun (WGS) entry which is preliminary data.</text>
</comment>
<keyword evidence="11" id="KW-0902">Two-component regulatory system</keyword>
<dbReference type="PROSITE" id="PS50109">
    <property type="entry name" value="HIS_KIN"/>
    <property type="match status" value="1"/>
</dbReference>
<accession>A0A2S7XTK8</accession>
<dbReference type="SUPFAM" id="SSF55785">
    <property type="entry name" value="PYP-like sensor domain (PAS domain)"/>
    <property type="match status" value="1"/>
</dbReference>
<dbReference type="SUPFAM" id="SSF158472">
    <property type="entry name" value="HAMP domain-like"/>
    <property type="match status" value="1"/>
</dbReference>
<dbReference type="SUPFAM" id="SSF55874">
    <property type="entry name" value="ATPase domain of HSP90 chaperone/DNA topoisomerase II/histidine kinase"/>
    <property type="match status" value="1"/>
</dbReference>
<evidence type="ECO:0000256" key="12">
    <source>
        <dbReference type="ARBA" id="ARBA00023136"/>
    </source>
</evidence>
<keyword evidence="4" id="KW-0597">Phosphoprotein</keyword>
<dbReference type="InterPro" id="IPR017232">
    <property type="entry name" value="NtrY"/>
</dbReference>
<dbReference type="InterPro" id="IPR005467">
    <property type="entry name" value="His_kinase_dom"/>
</dbReference>
<keyword evidence="10 13" id="KW-1133">Transmembrane helix</keyword>
<dbReference type="CDD" id="cd00082">
    <property type="entry name" value="HisKA"/>
    <property type="match status" value="1"/>
</dbReference>
<dbReference type="SMART" id="SM00388">
    <property type="entry name" value="HisKA"/>
    <property type="match status" value="1"/>
</dbReference>
<dbReference type="EC" id="2.7.13.3" evidence="3"/>
<dbReference type="InterPro" id="IPR050351">
    <property type="entry name" value="BphY/WalK/GraS-like"/>
</dbReference>
<dbReference type="GO" id="GO:0007234">
    <property type="term" value="P:osmosensory signaling via phosphorelay pathway"/>
    <property type="evidence" value="ECO:0007669"/>
    <property type="project" value="TreeGrafter"/>
</dbReference>
<dbReference type="SMART" id="SM00387">
    <property type="entry name" value="HATPase_c"/>
    <property type="match status" value="1"/>
</dbReference>
<dbReference type="OrthoDB" id="1931120at2"/>
<feature type="domain" description="HAMP" evidence="15">
    <location>
        <begin position="319"/>
        <end position="372"/>
    </location>
</feature>
<dbReference type="InterPro" id="IPR000014">
    <property type="entry name" value="PAS"/>
</dbReference>
<comment type="subcellular location">
    <subcellularLocation>
        <location evidence="2">Membrane</location>
        <topology evidence="2">Multi-pass membrane protein</topology>
    </subcellularLocation>
</comment>
<dbReference type="RefSeq" id="WP_105072809.1">
    <property type="nucleotide sequence ID" value="NZ_PPGH01000018.1"/>
</dbReference>
<dbReference type="PANTHER" id="PTHR42878">
    <property type="entry name" value="TWO-COMPONENT HISTIDINE KINASE"/>
    <property type="match status" value="1"/>
</dbReference>
<evidence type="ECO:0000256" key="4">
    <source>
        <dbReference type="ARBA" id="ARBA00022553"/>
    </source>
</evidence>
<dbReference type="Gene3D" id="3.30.565.10">
    <property type="entry name" value="Histidine kinase-like ATPase, C-terminal domain"/>
    <property type="match status" value="1"/>
</dbReference>